<organism evidence="1 2">
    <name type="scientific">Mesobacillus selenatarsenatis</name>
    <dbReference type="NCBI Taxonomy" id="388741"/>
    <lineage>
        <taxon>Bacteria</taxon>
        <taxon>Bacillati</taxon>
        <taxon>Bacillota</taxon>
        <taxon>Bacilli</taxon>
        <taxon>Bacillales</taxon>
        <taxon>Bacillaceae</taxon>
        <taxon>Mesobacillus</taxon>
    </lineage>
</organism>
<name>A0A846TJY9_9BACI</name>
<proteinExistence type="predicted"/>
<evidence type="ECO:0000313" key="2">
    <source>
        <dbReference type="Proteomes" id="UP000587942"/>
    </source>
</evidence>
<protein>
    <submittedName>
        <fullName evidence="1">Pullulanase</fullName>
    </submittedName>
</protein>
<comment type="caution">
    <text evidence="1">The sequence shown here is derived from an EMBL/GenBank/DDBJ whole genome shotgun (WGS) entry which is preliminary data.</text>
</comment>
<dbReference type="EMBL" id="JAAVUM010000014">
    <property type="protein sequence ID" value="NKE07280.1"/>
    <property type="molecule type" value="Genomic_DNA"/>
</dbReference>
<dbReference type="AlphaFoldDB" id="A0A846TJY9"/>
<accession>A0A846TJY9</accession>
<dbReference type="Pfam" id="PF20119">
    <property type="entry name" value="DUF6509"/>
    <property type="match status" value="1"/>
</dbReference>
<evidence type="ECO:0000313" key="1">
    <source>
        <dbReference type="EMBL" id="NKE07280.1"/>
    </source>
</evidence>
<reference evidence="1 2" key="1">
    <citation type="submission" date="2020-03" db="EMBL/GenBank/DDBJ databases">
        <authorList>
            <person name="Sun Q."/>
        </authorList>
    </citation>
    <scope>NUCLEOTIDE SEQUENCE [LARGE SCALE GENOMIC DNA]</scope>
    <source>
        <strain evidence="1 2">KACC 21451</strain>
    </source>
</reference>
<dbReference type="Proteomes" id="UP000587942">
    <property type="component" value="Unassembled WGS sequence"/>
</dbReference>
<dbReference type="RefSeq" id="WP_167833686.1">
    <property type="nucleotide sequence ID" value="NZ_JAAVUM010000014.1"/>
</dbReference>
<dbReference type="InterPro" id="IPR045424">
    <property type="entry name" value="DUF6509"/>
</dbReference>
<gene>
    <name evidence="1" type="ORF">GWK17_17680</name>
</gene>
<sequence length="105" mass="12418">MNIIGHTVEFLEDPFGLLSGSRYEYFLNIEVDEEDELYTEKGLLLKVLFLVNGEETKILQNYFIEQETEKVLDFELEEDEVVQVQKYCEENLPADEEEENEEETN</sequence>